<evidence type="ECO:0000256" key="2">
    <source>
        <dbReference type="SAM" id="SignalP"/>
    </source>
</evidence>
<evidence type="ECO:0000313" key="4">
    <source>
        <dbReference type="Proteomes" id="UP001055247"/>
    </source>
</evidence>
<evidence type="ECO:0000313" key="3">
    <source>
        <dbReference type="EMBL" id="GJD92405.1"/>
    </source>
</evidence>
<protein>
    <submittedName>
        <fullName evidence="3">Uncharacterized protein</fullName>
    </submittedName>
</protein>
<name>A0AAV4ZV62_9HYPH</name>
<dbReference type="AlphaFoldDB" id="A0AAV4ZV62"/>
<reference evidence="3" key="1">
    <citation type="journal article" date="2016" name="Front. Microbiol.">
        <title>Genome Sequence of the Piezophilic, Mesophilic Sulfate-Reducing Bacterium Desulfovibrio indicus J2T.</title>
        <authorList>
            <person name="Cao J."/>
            <person name="Maignien L."/>
            <person name="Shao Z."/>
            <person name="Alain K."/>
            <person name="Jebbar M."/>
        </authorList>
    </citation>
    <scope>NUCLEOTIDE SEQUENCE</scope>
    <source>
        <strain evidence="3">DSM 16372</strain>
    </source>
</reference>
<evidence type="ECO:0000256" key="1">
    <source>
        <dbReference type="SAM" id="MobiDB-lite"/>
    </source>
</evidence>
<feature type="signal peptide" evidence="2">
    <location>
        <begin position="1"/>
        <end position="23"/>
    </location>
</feature>
<sequence length="346" mass="36863">MARRWTRLVIAVMPFLTVGGADSAATAPARRSVPSIAGDAAPPPTRAVWGPTGRGSNVRYGEPGDEPDVELLCLSDRKIELRVFDPTGKSERNRVKQVQLVGLGAVQAEEIDLAPIDRLVITMFLDGGSLALTALLLDQDFEVSFPGARLPVRGAGASALVRDLLQTCLASQSVGAPSLSLPLAPAPVVPPAGAPAPERPEGSVARPAADKIHAGRCLELKVDGRDRPCNGDMRLKDDGRGTVDFITGYADERGAARTVVDFEVRQSAELENAYGYAFRVSTLRLMTFDAPETRTVWAATGLCQMVKPNPVKGGARAVQQDIVVMCSAVPSDGRAPAKRIDWKFVF</sequence>
<organism evidence="3 4">
    <name type="scientific">Methylobacterium hispanicum</name>
    <dbReference type="NCBI Taxonomy" id="270350"/>
    <lineage>
        <taxon>Bacteria</taxon>
        <taxon>Pseudomonadati</taxon>
        <taxon>Pseudomonadota</taxon>
        <taxon>Alphaproteobacteria</taxon>
        <taxon>Hyphomicrobiales</taxon>
        <taxon>Methylobacteriaceae</taxon>
        <taxon>Methylobacterium</taxon>
    </lineage>
</organism>
<reference evidence="3" key="2">
    <citation type="submission" date="2021-08" db="EMBL/GenBank/DDBJ databases">
        <authorList>
            <person name="Tani A."/>
            <person name="Ola A."/>
            <person name="Ogura Y."/>
            <person name="Katsura K."/>
            <person name="Hayashi T."/>
        </authorList>
    </citation>
    <scope>NUCLEOTIDE SEQUENCE</scope>
    <source>
        <strain evidence="3">DSM 16372</strain>
    </source>
</reference>
<comment type="caution">
    <text evidence="3">The sequence shown here is derived from an EMBL/GenBank/DDBJ whole genome shotgun (WGS) entry which is preliminary data.</text>
</comment>
<dbReference type="Proteomes" id="UP001055247">
    <property type="component" value="Unassembled WGS sequence"/>
</dbReference>
<feature type="chain" id="PRO_5043842632" evidence="2">
    <location>
        <begin position="24"/>
        <end position="346"/>
    </location>
</feature>
<proteinExistence type="predicted"/>
<keyword evidence="2" id="KW-0732">Signal</keyword>
<dbReference type="EMBL" id="BPQO01000043">
    <property type="protein sequence ID" value="GJD92405.1"/>
    <property type="molecule type" value="Genomic_DNA"/>
</dbReference>
<keyword evidence="4" id="KW-1185">Reference proteome</keyword>
<feature type="region of interest" description="Disordered" evidence="1">
    <location>
        <begin position="27"/>
        <end position="63"/>
    </location>
</feature>
<gene>
    <name evidence="3" type="ORF">BHAOGJBA_5959</name>
</gene>
<accession>A0AAV4ZV62</accession>